<evidence type="ECO:0000313" key="1">
    <source>
        <dbReference type="EMBL" id="MDE8698132.1"/>
    </source>
</evidence>
<proteinExistence type="predicted"/>
<reference evidence="1" key="1">
    <citation type="submission" date="2023-03" db="EMBL/GenBank/DDBJ databases">
        <title>DFI Biobank Strains.</title>
        <authorList>
            <person name="Mostad J."/>
            <person name="Paddock L."/>
            <person name="Medina S."/>
            <person name="Waligurski E."/>
            <person name="Barat B."/>
            <person name="Smith R."/>
            <person name="Burgo V."/>
            <person name="Metcalfe C."/>
            <person name="Woodson C."/>
            <person name="Sundararajan A."/>
            <person name="Ramaswamy R."/>
            <person name="Lin H."/>
            <person name="Pamer E.G."/>
        </authorList>
    </citation>
    <scope>NUCLEOTIDE SEQUENCE</scope>
    <source>
        <strain evidence="1">DFI.9.5</strain>
    </source>
</reference>
<dbReference type="AlphaFoldDB" id="A0AAW6MDK5"/>
<dbReference type="EMBL" id="JARFID010000762">
    <property type="protein sequence ID" value="MDE8698132.1"/>
    <property type="molecule type" value="Genomic_DNA"/>
</dbReference>
<dbReference type="RefSeq" id="WP_275203097.1">
    <property type="nucleotide sequence ID" value="NZ_JARFID010000762.1"/>
</dbReference>
<name>A0AAW6MDK5_9BACE</name>
<organism evidence="1 2">
    <name type="scientific">Bacteroides cellulosilyticus</name>
    <dbReference type="NCBI Taxonomy" id="246787"/>
    <lineage>
        <taxon>Bacteria</taxon>
        <taxon>Pseudomonadati</taxon>
        <taxon>Bacteroidota</taxon>
        <taxon>Bacteroidia</taxon>
        <taxon>Bacteroidales</taxon>
        <taxon>Bacteroidaceae</taxon>
        <taxon>Bacteroides</taxon>
    </lineage>
</organism>
<sequence length="64" mass="6954">MSAAASGQKYNVYSSVGYLNEKGYVKATGYERFSPMDILCSSNFPGVSEASSLLQEICNKDSMK</sequence>
<feature type="non-terminal residue" evidence="1">
    <location>
        <position position="64"/>
    </location>
</feature>
<accession>A0AAW6MDK5</accession>
<evidence type="ECO:0000313" key="2">
    <source>
        <dbReference type="Proteomes" id="UP001221924"/>
    </source>
</evidence>
<dbReference type="Proteomes" id="UP001221924">
    <property type="component" value="Unassembled WGS sequence"/>
</dbReference>
<gene>
    <name evidence="1" type="ORF">PZH42_29580</name>
</gene>
<comment type="caution">
    <text evidence="1">The sequence shown here is derived from an EMBL/GenBank/DDBJ whole genome shotgun (WGS) entry which is preliminary data.</text>
</comment>
<protein>
    <submittedName>
        <fullName evidence="1">Uncharacterized protein</fullName>
    </submittedName>
</protein>